<protein>
    <recommendedName>
        <fullName evidence="4">NADH dehydrogenase subunit 6</fullName>
    </recommendedName>
</protein>
<organism evidence="2 3">
    <name type="scientific">Robertmurraya beringensis</name>
    <dbReference type="NCBI Taxonomy" id="641660"/>
    <lineage>
        <taxon>Bacteria</taxon>
        <taxon>Bacillati</taxon>
        <taxon>Bacillota</taxon>
        <taxon>Bacilli</taxon>
        <taxon>Bacillales</taxon>
        <taxon>Bacillaceae</taxon>
        <taxon>Robertmurraya</taxon>
    </lineage>
</organism>
<reference evidence="2 3" key="1">
    <citation type="submission" date="2024-09" db="EMBL/GenBank/DDBJ databases">
        <authorList>
            <person name="Sun Q."/>
            <person name="Mori K."/>
        </authorList>
    </citation>
    <scope>NUCLEOTIDE SEQUENCE [LARGE SCALE GENOMIC DNA]</scope>
    <source>
        <strain evidence="2 3">CGMCC 1.9126</strain>
    </source>
</reference>
<accession>A0ABV6KKN2</accession>
<feature type="transmembrane region" description="Helical" evidence="1">
    <location>
        <begin position="110"/>
        <end position="131"/>
    </location>
</feature>
<dbReference type="RefSeq" id="WP_377057411.1">
    <property type="nucleotide sequence ID" value="NZ_JBHLUU010000005.1"/>
</dbReference>
<keyword evidence="1" id="KW-1133">Transmembrane helix</keyword>
<sequence>MVAVFCIGFFSASLFTCSVHPVHRIWNGSVLFALAVIVIVLVLTYMGIHQIAVVGALAMQLQPAELGITSISLALLLLLTWAMSTSLSPFSGLNLMVSRFAGISGVQVGLRANGMHMSIVAIVGVMIISFVS</sequence>
<evidence type="ECO:0008006" key="4">
    <source>
        <dbReference type="Google" id="ProtNLM"/>
    </source>
</evidence>
<keyword evidence="3" id="KW-1185">Reference proteome</keyword>
<keyword evidence="1" id="KW-0812">Transmembrane</keyword>
<evidence type="ECO:0000256" key="1">
    <source>
        <dbReference type="SAM" id="Phobius"/>
    </source>
</evidence>
<dbReference type="Proteomes" id="UP001589738">
    <property type="component" value="Unassembled WGS sequence"/>
</dbReference>
<proteinExistence type="predicted"/>
<keyword evidence="1" id="KW-0472">Membrane</keyword>
<dbReference type="EMBL" id="JBHLUU010000005">
    <property type="protein sequence ID" value="MFC0473871.1"/>
    <property type="molecule type" value="Genomic_DNA"/>
</dbReference>
<evidence type="ECO:0000313" key="3">
    <source>
        <dbReference type="Proteomes" id="UP001589738"/>
    </source>
</evidence>
<gene>
    <name evidence="2" type="ORF">ACFFHF_00740</name>
</gene>
<name>A0ABV6KKN2_9BACI</name>
<feature type="transmembrane region" description="Helical" evidence="1">
    <location>
        <begin position="31"/>
        <end position="59"/>
    </location>
</feature>
<evidence type="ECO:0000313" key="2">
    <source>
        <dbReference type="EMBL" id="MFC0473871.1"/>
    </source>
</evidence>
<feature type="transmembrane region" description="Helical" evidence="1">
    <location>
        <begin position="71"/>
        <end position="90"/>
    </location>
</feature>
<comment type="caution">
    <text evidence="2">The sequence shown here is derived from an EMBL/GenBank/DDBJ whole genome shotgun (WGS) entry which is preliminary data.</text>
</comment>